<gene>
    <name evidence="5" type="ORF">Fcan01_17858</name>
</gene>
<dbReference type="PANTHER" id="PTHR46609:SF8">
    <property type="entry name" value="YQAJ VIRAL RECOMBINASE DOMAIN-CONTAINING PROTEIN"/>
    <property type="match status" value="1"/>
</dbReference>
<dbReference type="OrthoDB" id="6618009at2759"/>
<feature type="domain" description="Mutator-like transposase" evidence="4">
    <location>
        <begin position="113"/>
        <end position="462"/>
    </location>
</feature>
<evidence type="ECO:0000259" key="4">
    <source>
        <dbReference type="Pfam" id="PF20700"/>
    </source>
</evidence>
<organism evidence="5 6">
    <name type="scientific">Folsomia candida</name>
    <name type="common">Springtail</name>
    <dbReference type="NCBI Taxonomy" id="158441"/>
    <lineage>
        <taxon>Eukaryota</taxon>
        <taxon>Metazoa</taxon>
        <taxon>Ecdysozoa</taxon>
        <taxon>Arthropoda</taxon>
        <taxon>Hexapoda</taxon>
        <taxon>Collembola</taxon>
        <taxon>Entomobryomorpha</taxon>
        <taxon>Isotomoidea</taxon>
        <taxon>Isotomidae</taxon>
        <taxon>Proisotominae</taxon>
        <taxon>Folsomia</taxon>
    </lineage>
</organism>
<keyword evidence="5" id="KW-0670">Pyruvate</keyword>
<evidence type="ECO:0000313" key="6">
    <source>
        <dbReference type="Proteomes" id="UP000198287"/>
    </source>
</evidence>
<evidence type="ECO:0000256" key="1">
    <source>
        <dbReference type="SAM" id="MobiDB-lite"/>
    </source>
</evidence>
<comment type="caution">
    <text evidence="5">The sequence shown here is derived from an EMBL/GenBank/DDBJ whole genome shotgun (WGS) entry which is preliminary data.</text>
</comment>
<dbReference type="Pfam" id="PF02826">
    <property type="entry name" value="2-Hacid_dh_C"/>
    <property type="match status" value="1"/>
</dbReference>
<feature type="domain" description="YqaJ viral recombinase" evidence="3">
    <location>
        <begin position="695"/>
        <end position="847"/>
    </location>
</feature>
<dbReference type="InterPro" id="IPR036291">
    <property type="entry name" value="NAD(P)-bd_dom_sf"/>
</dbReference>
<dbReference type="Proteomes" id="UP000198287">
    <property type="component" value="Unassembled WGS sequence"/>
</dbReference>
<dbReference type="Gene3D" id="3.40.50.720">
    <property type="entry name" value="NAD(P)-binding Rossmann-like Domain"/>
    <property type="match status" value="2"/>
</dbReference>
<dbReference type="InterPro" id="IPR019080">
    <property type="entry name" value="YqaJ_viral_recombinase"/>
</dbReference>
<evidence type="ECO:0000313" key="5">
    <source>
        <dbReference type="EMBL" id="OXA47492.1"/>
    </source>
</evidence>
<dbReference type="InterPro" id="IPR011335">
    <property type="entry name" value="Restrct_endonuc-II-like"/>
</dbReference>
<dbReference type="Gene3D" id="3.90.320.10">
    <property type="match status" value="1"/>
</dbReference>
<dbReference type="SUPFAM" id="SSF52980">
    <property type="entry name" value="Restriction endonuclease-like"/>
    <property type="match status" value="1"/>
</dbReference>
<sequence length="1126" mass="127482">MGPISKRRAACRRNWLGGTKKTIVTNVPTCGAEGQCTSRVDCVRPERQDCVTPVRTKTYSKVTKTVTPKSLHDITTPRTRRFINKGLRGRKLSFTEEEATEVASELELPKIEGRRIFTTESIEWLMRYSSNHGTKCPGELYFEKETRTGMRSTFVAKCKQCNEVFVLDSDTGNKTTHVTDAAIWATNSTGMGYTALEHFLGCLDVPCMASKTYYKHEARFMEDLEIAWKDLLVENGKKEREMAVALGQVDSDGVAWTVVYADGQWSQRCYNQNGKAKTGSAVIIGALTMLPLFVGVRNSYCLICSRNNGQSHEKCYKNWEGSAQAMEADLIREGFEQSIEVHQLRFKKLIGDGDSSVFNEIQYIYAKGSSRFLEVEKINCVNHAIRRLNTNILSLVGDTGYDISCRSIVQTRWSSIGKYCQYVIEHNRINRPQTNQDTLRSDIKAVMLHVLGCHRNCNSYFCNGGKIIVPEKFESNAGNLQSIEDGQRTDTQKEIPDTDVSVGMKLKDPKFYHKLEEIFTRLANHSKSLLLGLTNNIAECFQAQINKFAQGRRVNYTKGGKYNLKVMEATFGFQFSSGWTKSAFEKTKQTLVGSQWTKKLTQGIQRRARATARKTKRKKRIFSKFVKKGLPEFFSKRRKPLGNPSYGGHAEDVGLPESELRKRVDEFVAQHSISSKEEQWKIHEETVGQFANPLYVERRQFMITASIAGRILSLADKTPNVALLDDLLEPRNLNANPAIIWGKQNETKAIQLYEKLYNVVVQPSGIFKSLEFGLLGASPDGVVGTDGIIEVKCPHKERFAKPTDVVLRKSYALRLSKTSTPENPVYEFAKTSHYYAQVVTQLHVTGRTWCDFIIWTQGPLDEITGKPVNPEGQLHVTRVYRSNETLQKWNAIRDKAKIFYVEDYAPEIVDPTFPRNMGYRQPTYRLEAYRSAQNIKANKLINTITSQAPEKSQVSEADHTEEPPIKSLHAAENRDSIIRRLIVWVSMLEFYTRETGKPPSLAKPVLNPNRTVEQDALIKALKTGQIFAAGLDIMTPEPLPVGHELTKLKNCAVLPHIGSATIQGRMAMAMLTTRNIVVEIWRNINIDEFRLLLVPRCPFGILPNRRRLTRKLLGEYTPTTSKIPPQ</sequence>
<dbReference type="CDD" id="cd22343">
    <property type="entry name" value="PDDEXK_lambda_exonuclease-like"/>
    <property type="match status" value="1"/>
</dbReference>
<dbReference type="Pfam" id="PF20700">
    <property type="entry name" value="Mutator"/>
    <property type="match status" value="1"/>
</dbReference>
<keyword evidence="6" id="KW-1185">Reference proteome</keyword>
<feature type="compositionally biased region" description="Basic and acidic residues" evidence="1">
    <location>
        <begin position="956"/>
        <end position="968"/>
    </location>
</feature>
<evidence type="ECO:0000259" key="3">
    <source>
        <dbReference type="Pfam" id="PF09588"/>
    </source>
</evidence>
<dbReference type="InterPro" id="IPR011604">
    <property type="entry name" value="PDDEXK-like_dom_sf"/>
</dbReference>
<proteinExistence type="predicted"/>
<dbReference type="Pfam" id="PF09588">
    <property type="entry name" value="YqaJ"/>
    <property type="match status" value="1"/>
</dbReference>
<dbReference type="GO" id="GO:0006281">
    <property type="term" value="P:DNA repair"/>
    <property type="evidence" value="ECO:0007669"/>
    <property type="project" value="UniProtKB-ARBA"/>
</dbReference>
<reference evidence="5 6" key="1">
    <citation type="submission" date="2015-12" db="EMBL/GenBank/DDBJ databases">
        <title>The genome of Folsomia candida.</title>
        <authorList>
            <person name="Faddeeva A."/>
            <person name="Derks M.F."/>
            <person name="Anvar Y."/>
            <person name="Smit S."/>
            <person name="Van Straalen N."/>
            <person name="Roelofs D."/>
        </authorList>
    </citation>
    <scope>NUCLEOTIDE SEQUENCE [LARGE SCALE GENOMIC DNA]</scope>
    <source>
        <strain evidence="5 6">VU population</strain>
        <tissue evidence="5">Whole body</tissue>
    </source>
</reference>
<dbReference type="InterPro" id="IPR049012">
    <property type="entry name" value="Mutator_transp_dom"/>
</dbReference>
<dbReference type="AlphaFoldDB" id="A0A226DPQ8"/>
<dbReference type="STRING" id="158441.A0A226DPQ8"/>
<protein>
    <submittedName>
        <fullName evidence="5">Glyoxylate reductase/hydroxypyruvate reductase</fullName>
    </submittedName>
</protein>
<dbReference type="InterPro" id="IPR006140">
    <property type="entry name" value="D-isomer_DH_NAD-bd"/>
</dbReference>
<dbReference type="SUPFAM" id="SSF51735">
    <property type="entry name" value="NAD(P)-binding Rossmann-fold domains"/>
    <property type="match status" value="1"/>
</dbReference>
<dbReference type="PANTHER" id="PTHR46609">
    <property type="entry name" value="EXONUCLEASE, PHAGE-TYPE/RECB, C-TERMINAL DOMAIN-CONTAINING PROTEIN"/>
    <property type="match status" value="1"/>
</dbReference>
<name>A0A226DPQ8_FOLCA</name>
<feature type="domain" description="D-isomer specific 2-hydroxyacid dehydrogenase NAD-binding" evidence="2">
    <location>
        <begin position="1011"/>
        <end position="1058"/>
    </location>
</feature>
<dbReference type="GO" id="GO:0051287">
    <property type="term" value="F:NAD binding"/>
    <property type="evidence" value="ECO:0007669"/>
    <property type="project" value="InterPro"/>
</dbReference>
<dbReference type="InterPro" id="IPR051703">
    <property type="entry name" value="NF-kappa-B_Signaling_Reg"/>
</dbReference>
<feature type="region of interest" description="Disordered" evidence="1">
    <location>
        <begin position="947"/>
        <end position="968"/>
    </location>
</feature>
<dbReference type="EMBL" id="LNIX01000013">
    <property type="protein sequence ID" value="OXA47492.1"/>
    <property type="molecule type" value="Genomic_DNA"/>
</dbReference>
<accession>A0A226DPQ8</accession>
<evidence type="ECO:0000259" key="2">
    <source>
        <dbReference type="Pfam" id="PF02826"/>
    </source>
</evidence>